<dbReference type="Pfam" id="PF08345">
    <property type="entry name" value="YscJ_FliF_C"/>
    <property type="match status" value="1"/>
</dbReference>
<keyword evidence="5 12" id="KW-0812">Transmembrane</keyword>
<comment type="function">
    <text evidence="9">The M ring may be actively involved in energy transduction.</text>
</comment>
<dbReference type="InterPro" id="IPR013556">
    <property type="entry name" value="Flag_M-ring_C"/>
</dbReference>
<evidence type="ECO:0000259" key="13">
    <source>
        <dbReference type="Pfam" id="PF01514"/>
    </source>
</evidence>
<evidence type="ECO:0000256" key="10">
    <source>
        <dbReference type="SAM" id="Coils"/>
    </source>
</evidence>
<dbReference type="RefSeq" id="WP_166284501.1">
    <property type="nucleotide sequence ID" value="NZ_JAANNP010000081.1"/>
</dbReference>
<keyword evidence="15" id="KW-0966">Cell projection</keyword>
<keyword evidence="6 12" id="KW-1133">Transmembrane helix</keyword>
<keyword evidence="15" id="KW-0282">Flagellum</keyword>
<feature type="region of interest" description="Disordered" evidence="11">
    <location>
        <begin position="314"/>
        <end position="333"/>
    </location>
</feature>
<feature type="region of interest" description="Disordered" evidence="11">
    <location>
        <begin position="215"/>
        <end position="234"/>
    </location>
</feature>
<accession>A0ABX0H3Q4</accession>
<feature type="domain" description="Flagellar M-ring C-terminal" evidence="14">
    <location>
        <begin position="252"/>
        <end position="401"/>
    </location>
</feature>
<evidence type="ECO:0000256" key="7">
    <source>
        <dbReference type="ARBA" id="ARBA00023136"/>
    </source>
</evidence>
<dbReference type="Pfam" id="PF01514">
    <property type="entry name" value="YscJ_FliF"/>
    <property type="match status" value="1"/>
</dbReference>
<feature type="domain" description="Flagellar M-ring N-terminal" evidence="13">
    <location>
        <begin position="46"/>
        <end position="220"/>
    </location>
</feature>
<feature type="transmembrane region" description="Helical" evidence="12">
    <location>
        <begin position="25"/>
        <end position="44"/>
    </location>
</feature>
<evidence type="ECO:0000259" key="14">
    <source>
        <dbReference type="Pfam" id="PF08345"/>
    </source>
</evidence>
<keyword evidence="4" id="KW-1003">Cell membrane</keyword>
<dbReference type="NCBIfam" id="TIGR00206">
    <property type="entry name" value="fliF"/>
    <property type="match status" value="1"/>
</dbReference>
<comment type="subcellular location">
    <subcellularLocation>
        <location evidence="1 9">Bacterial flagellum basal body</location>
    </subcellularLocation>
    <subcellularLocation>
        <location evidence="2">Cell membrane</location>
        <topology evidence="2">Multi-pass membrane protein</topology>
    </subcellularLocation>
</comment>
<keyword evidence="8 9" id="KW-0975">Bacterial flagellum</keyword>
<evidence type="ECO:0000256" key="8">
    <source>
        <dbReference type="ARBA" id="ARBA00023143"/>
    </source>
</evidence>
<evidence type="ECO:0000256" key="5">
    <source>
        <dbReference type="ARBA" id="ARBA00022692"/>
    </source>
</evidence>
<evidence type="ECO:0000256" key="2">
    <source>
        <dbReference type="ARBA" id="ARBA00004651"/>
    </source>
</evidence>
<dbReference type="InterPro" id="IPR006182">
    <property type="entry name" value="FliF_N_dom"/>
</dbReference>
<keyword evidence="16" id="KW-1185">Reference proteome</keyword>
<feature type="transmembrane region" description="Helical" evidence="12">
    <location>
        <begin position="429"/>
        <end position="447"/>
    </location>
</feature>
<dbReference type="PANTHER" id="PTHR30046:SF0">
    <property type="entry name" value="FLAGELLAR M-RING PROTEIN"/>
    <property type="match status" value="1"/>
</dbReference>
<evidence type="ECO:0000256" key="12">
    <source>
        <dbReference type="SAM" id="Phobius"/>
    </source>
</evidence>
<gene>
    <name evidence="15" type="primary">fliF</name>
    <name evidence="15" type="ORF">G9H71_19750</name>
</gene>
<dbReference type="EMBL" id="JAANNP010000081">
    <property type="protein sequence ID" value="NHC16023.1"/>
    <property type="molecule type" value="Genomic_DNA"/>
</dbReference>
<evidence type="ECO:0000256" key="11">
    <source>
        <dbReference type="SAM" id="MobiDB-lite"/>
    </source>
</evidence>
<dbReference type="PRINTS" id="PR01009">
    <property type="entry name" value="FLGMRINGFLIF"/>
</dbReference>
<reference evidence="15 16" key="1">
    <citation type="submission" date="2020-03" db="EMBL/GenBank/DDBJ databases">
        <title>Two novel Motilibacter sp.</title>
        <authorList>
            <person name="Liu S."/>
        </authorList>
    </citation>
    <scope>NUCLEOTIDE SEQUENCE [LARGE SCALE GENOMIC DNA]</scope>
    <source>
        <strain evidence="15 16">E257</strain>
    </source>
</reference>
<dbReference type="Proteomes" id="UP000800981">
    <property type="component" value="Unassembled WGS sequence"/>
</dbReference>
<dbReference type="InterPro" id="IPR043427">
    <property type="entry name" value="YscJ/FliF"/>
</dbReference>
<comment type="caution">
    <text evidence="15">The sequence shown here is derived from an EMBL/GenBank/DDBJ whole genome shotgun (WGS) entry which is preliminary data.</text>
</comment>
<proteinExistence type="inferred from homology"/>
<keyword evidence="7 12" id="KW-0472">Membrane</keyword>
<name>A0ABX0H3Q4_9ACTN</name>
<keyword evidence="15" id="KW-0969">Cilium</keyword>
<evidence type="ECO:0000313" key="15">
    <source>
        <dbReference type="EMBL" id="NHC16023.1"/>
    </source>
</evidence>
<protein>
    <recommendedName>
        <fullName evidence="9">Flagellar M-ring protein</fullName>
    </recommendedName>
</protein>
<feature type="compositionally biased region" description="Polar residues" evidence="11">
    <location>
        <begin position="215"/>
        <end position="224"/>
    </location>
</feature>
<evidence type="ECO:0000313" key="16">
    <source>
        <dbReference type="Proteomes" id="UP000800981"/>
    </source>
</evidence>
<evidence type="ECO:0000256" key="9">
    <source>
        <dbReference type="PIRNR" id="PIRNR004862"/>
    </source>
</evidence>
<sequence length="539" mass="56643">MPTNVKGLVEKPLRAFASFTPGQKAVSIIAVLALVIGGYVFTTWSSKPNYAPLFTGLASADASAIVEELNAGGTPYELADGGATIMVPQAQVNDLRIQMSGQGLPANEGSGYSILDKQGLTASQFQQQVGYQRALEGELKTTIEAIDTVDTAVVHLALPEKDVFADEESKPTASVLVATQPGTTLSSQQVRAVVNLVSASVQGMAPADVTLTDSTGKLLSNNDPNGAGAGADRDEATQAYEDRISKSVQTMLDRVVGAGHSEVRVTADLDYDSTQTKSETFVAPPRGAEVLSESTETEDYTGDNTAVTGVLGPDNIAVPNGTDETGSTYKKGKSTKDYAVGKTTEQRTAAPGSVKKMNVAVLLDNVTAGAVDPTEIQSLVSAAAGVDAQRGDTIQVSRMPFDSSAQDAAAKELADAAAAEKKAAMDKTIKTGALVGVVLLVLLLTWLKARRARKQKRTPLDQIELARIEELERRNAELEAARLAALEAGADAPALPAAPEPNADAENLARMRDDIGELVEQQPDEVAQLLRGWLADRRS</sequence>
<comment type="similarity">
    <text evidence="3 9">Belongs to the FliF family.</text>
</comment>
<organism evidence="15 16">
    <name type="scientific">Motilibacter deserti</name>
    <dbReference type="NCBI Taxonomy" id="2714956"/>
    <lineage>
        <taxon>Bacteria</taxon>
        <taxon>Bacillati</taxon>
        <taxon>Actinomycetota</taxon>
        <taxon>Actinomycetes</taxon>
        <taxon>Motilibacterales</taxon>
        <taxon>Motilibacteraceae</taxon>
        <taxon>Motilibacter</taxon>
    </lineage>
</organism>
<dbReference type="InterPro" id="IPR000067">
    <property type="entry name" value="FlgMring_FliF"/>
</dbReference>
<evidence type="ECO:0000256" key="4">
    <source>
        <dbReference type="ARBA" id="ARBA00022475"/>
    </source>
</evidence>
<keyword evidence="10" id="KW-0175">Coiled coil</keyword>
<evidence type="ECO:0000256" key="1">
    <source>
        <dbReference type="ARBA" id="ARBA00004117"/>
    </source>
</evidence>
<feature type="coiled-coil region" evidence="10">
    <location>
        <begin position="461"/>
        <end position="488"/>
    </location>
</feature>
<evidence type="ECO:0000256" key="6">
    <source>
        <dbReference type="ARBA" id="ARBA00022989"/>
    </source>
</evidence>
<evidence type="ECO:0000256" key="3">
    <source>
        <dbReference type="ARBA" id="ARBA00007971"/>
    </source>
</evidence>
<dbReference type="Gene3D" id="3.30.300.30">
    <property type="match status" value="1"/>
</dbReference>
<dbReference type="PANTHER" id="PTHR30046">
    <property type="entry name" value="FLAGELLAR M-RING PROTEIN"/>
    <property type="match status" value="1"/>
</dbReference>
<dbReference type="PIRSF" id="PIRSF004862">
    <property type="entry name" value="FliF"/>
    <property type="match status" value="1"/>
</dbReference>
<dbReference type="InterPro" id="IPR045851">
    <property type="entry name" value="AMP-bd_C_sf"/>
</dbReference>